<dbReference type="GO" id="GO:0004833">
    <property type="term" value="F:L-tryptophan 2,3-dioxygenase activity"/>
    <property type="evidence" value="ECO:0007669"/>
    <property type="project" value="TreeGrafter"/>
</dbReference>
<accession>A0A4S2L8W8</accession>
<keyword evidence="2 4" id="KW-0479">Metal-binding</keyword>
<evidence type="ECO:0000256" key="4">
    <source>
        <dbReference type="PIRSR" id="PIRSR600898-1"/>
    </source>
</evidence>
<evidence type="ECO:0000256" key="1">
    <source>
        <dbReference type="ARBA" id="ARBA00007119"/>
    </source>
</evidence>
<dbReference type="PANTHER" id="PTHR28657">
    <property type="entry name" value="INDOLEAMINE 2,3-DIOXYGENASE"/>
    <property type="match status" value="1"/>
</dbReference>
<protein>
    <recommendedName>
        <fullName evidence="7">Indoleamine 2,3-dioxygenase</fullName>
    </recommendedName>
</protein>
<dbReference type="PANTHER" id="PTHR28657:SF5">
    <property type="entry name" value="INDOLEAMINE 2,3-DIOXYGENASE"/>
    <property type="match status" value="1"/>
</dbReference>
<dbReference type="OrthoDB" id="10262710at2759"/>
<dbReference type="GO" id="GO:0019441">
    <property type="term" value="P:L-tryptophan catabolic process to kynurenine"/>
    <property type="evidence" value="ECO:0007669"/>
    <property type="project" value="InterPro"/>
</dbReference>
<proteinExistence type="inferred from homology"/>
<evidence type="ECO:0008006" key="7">
    <source>
        <dbReference type="Google" id="ProtNLM"/>
    </source>
</evidence>
<evidence type="ECO:0000313" key="6">
    <source>
        <dbReference type="Proteomes" id="UP000308267"/>
    </source>
</evidence>
<comment type="caution">
    <text evidence="5">The sequence shown here is derived from an EMBL/GenBank/DDBJ whole genome shotgun (WGS) entry which is preliminary data.</text>
</comment>
<dbReference type="Pfam" id="PF01231">
    <property type="entry name" value="IDO"/>
    <property type="match status" value="1"/>
</dbReference>
<dbReference type="GO" id="GO:0005737">
    <property type="term" value="C:cytoplasm"/>
    <property type="evidence" value="ECO:0007669"/>
    <property type="project" value="TreeGrafter"/>
</dbReference>
<keyword evidence="6" id="KW-1185">Reference proteome</keyword>
<sequence length="384" mass="42980">MKSLSNYQLSEKSAAVLESPLTKLPDGYEPWNTIISILPELFRNGSLRDYVSELPLLSADNLHSHAELRLAHKILAFVTSAYVWLKGETDKPKSIPAQLAIPLVETSEKLGLHPITTHQDLVLGNCLYVGENETPRLIHAPTHHAGWKPFIELGGRIEIAFAPCLPAILTAIDAQNPLDMDRIAQSLGQISKAFESMSECIHLFYEQLDPREFYVDMRPILSGWSSGLHYEGVTGLGCDHLPNDSVAHEKRRKIACAGPSAAQSICLQAADAVLQIKHNLDDEQFFEQMRTYMIPEHRQFLEDVAKQSRIRQIVHLHKNAELDEAYVTCTQAIRNFRQAHMGLADKFILQQVAVNMAKVKALETSGTGGQSLKFFLQRIKDNTV</sequence>
<evidence type="ECO:0000256" key="2">
    <source>
        <dbReference type="ARBA" id="ARBA00022723"/>
    </source>
</evidence>
<feature type="binding site" description="proximal binding residue" evidence="4">
    <location>
        <position position="340"/>
    </location>
    <ligand>
        <name>heme b</name>
        <dbReference type="ChEBI" id="CHEBI:60344"/>
    </ligand>
    <ligandPart>
        <name>Fe</name>
        <dbReference type="ChEBI" id="CHEBI:18248"/>
    </ligandPart>
</feature>
<dbReference type="GO" id="GO:0046872">
    <property type="term" value="F:metal ion binding"/>
    <property type="evidence" value="ECO:0007669"/>
    <property type="project" value="UniProtKB-KW"/>
</dbReference>
<keyword evidence="3 4" id="KW-0408">Iron</keyword>
<dbReference type="InterPro" id="IPR037217">
    <property type="entry name" value="Trp/Indoleamine_2_3_dOase-like"/>
</dbReference>
<dbReference type="InterPro" id="IPR000898">
    <property type="entry name" value="Indolamine_dOase"/>
</dbReference>
<name>A0A4S2L8W8_OPIFE</name>
<dbReference type="EMBL" id="SJOL01008888">
    <property type="protein sequence ID" value="TGZ59361.1"/>
    <property type="molecule type" value="Genomic_DNA"/>
</dbReference>
<dbReference type="GO" id="GO:0020037">
    <property type="term" value="F:heme binding"/>
    <property type="evidence" value="ECO:0007669"/>
    <property type="project" value="InterPro"/>
</dbReference>
<dbReference type="GO" id="GO:0034354">
    <property type="term" value="P:'de novo' NAD+ biosynthetic process from L-tryptophan"/>
    <property type="evidence" value="ECO:0007669"/>
    <property type="project" value="TreeGrafter"/>
</dbReference>
<evidence type="ECO:0000313" key="5">
    <source>
        <dbReference type="EMBL" id="TGZ59361.1"/>
    </source>
</evidence>
<keyword evidence="4" id="KW-0349">Heme</keyword>
<gene>
    <name evidence="5" type="ORF">CRM22_009115</name>
</gene>
<organism evidence="5 6">
    <name type="scientific">Opisthorchis felineus</name>
    <dbReference type="NCBI Taxonomy" id="147828"/>
    <lineage>
        <taxon>Eukaryota</taxon>
        <taxon>Metazoa</taxon>
        <taxon>Spiralia</taxon>
        <taxon>Lophotrochozoa</taxon>
        <taxon>Platyhelminthes</taxon>
        <taxon>Trematoda</taxon>
        <taxon>Digenea</taxon>
        <taxon>Opisthorchiida</taxon>
        <taxon>Opisthorchiata</taxon>
        <taxon>Opisthorchiidae</taxon>
        <taxon>Opisthorchis</taxon>
    </lineage>
</organism>
<comment type="similarity">
    <text evidence="1">Belongs to the indoleamine 2,3-dioxygenase family.</text>
</comment>
<dbReference type="GO" id="GO:0033754">
    <property type="term" value="F:indoleamine 2,3-dioxygenase activity"/>
    <property type="evidence" value="ECO:0007669"/>
    <property type="project" value="TreeGrafter"/>
</dbReference>
<reference evidence="5 6" key="1">
    <citation type="journal article" date="2019" name="BMC Genomics">
        <title>New insights from Opisthorchis felineus genome: update on genomics of the epidemiologically important liver flukes.</title>
        <authorList>
            <person name="Ershov N.I."/>
            <person name="Mordvinov V.A."/>
            <person name="Prokhortchouk E.B."/>
            <person name="Pakharukova M.Y."/>
            <person name="Gunbin K.V."/>
            <person name="Ustyantsev K."/>
            <person name="Genaev M.A."/>
            <person name="Blinov A.G."/>
            <person name="Mazur A."/>
            <person name="Boulygina E."/>
            <person name="Tsygankova S."/>
            <person name="Khrameeva E."/>
            <person name="Chekanov N."/>
            <person name="Fan G."/>
            <person name="Xiao A."/>
            <person name="Zhang H."/>
            <person name="Xu X."/>
            <person name="Yang H."/>
            <person name="Solovyev V."/>
            <person name="Lee S.M."/>
            <person name="Liu X."/>
            <person name="Afonnikov D.A."/>
            <person name="Skryabin K.G."/>
        </authorList>
    </citation>
    <scope>NUCLEOTIDE SEQUENCE [LARGE SCALE GENOMIC DNA]</scope>
    <source>
        <strain evidence="5">AK-0245</strain>
        <tissue evidence="5">Whole organism</tissue>
    </source>
</reference>
<dbReference type="SUPFAM" id="SSF140959">
    <property type="entry name" value="Indolic compounds 2,3-dioxygenase-like"/>
    <property type="match status" value="1"/>
</dbReference>
<dbReference type="STRING" id="147828.A0A4S2L8W8"/>
<dbReference type="Gene3D" id="1.20.58.480">
    <property type="match status" value="1"/>
</dbReference>
<dbReference type="Proteomes" id="UP000308267">
    <property type="component" value="Unassembled WGS sequence"/>
</dbReference>
<dbReference type="AlphaFoldDB" id="A0A4S2L8W8"/>
<evidence type="ECO:0000256" key="3">
    <source>
        <dbReference type="ARBA" id="ARBA00023004"/>
    </source>
</evidence>